<protein>
    <recommendedName>
        <fullName evidence="3">Transcription factor domain-containing protein</fullName>
    </recommendedName>
</protein>
<proteinExistence type="predicted"/>
<evidence type="ECO:0000313" key="2">
    <source>
        <dbReference type="Proteomes" id="UP000242791"/>
    </source>
</evidence>
<dbReference type="VEuPathDB" id="FungiDB:ACJ73_01913"/>
<gene>
    <name evidence="1" type="ORF">ACJ73_01913</name>
</gene>
<dbReference type="Proteomes" id="UP000242791">
    <property type="component" value="Unassembled WGS sequence"/>
</dbReference>
<dbReference type="PANTHER" id="PTHR35392:SF3">
    <property type="entry name" value="ZN(2)-C6 FUNGAL-TYPE DOMAIN-CONTAINING PROTEIN"/>
    <property type="match status" value="1"/>
</dbReference>
<dbReference type="STRING" id="1658174.A0A1J9QDU8"/>
<comment type="caution">
    <text evidence="1">The sequence shown here is derived from an EMBL/GenBank/DDBJ whole genome shotgun (WGS) entry which is preliminary data.</text>
</comment>
<dbReference type="AlphaFoldDB" id="A0A1J9QDU8"/>
<accession>A0A1J9QDU8</accession>
<name>A0A1J9QDU8_9EURO</name>
<organism evidence="1 2">
    <name type="scientific">Blastomyces percursus</name>
    <dbReference type="NCBI Taxonomy" id="1658174"/>
    <lineage>
        <taxon>Eukaryota</taxon>
        <taxon>Fungi</taxon>
        <taxon>Dikarya</taxon>
        <taxon>Ascomycota</taxon>
        <taxon>Pezizomycotina</taxon>
        <taxon>Eurotiomycetes</taxon>
        <taxon>Eurotiomycetidae</taxon>
        <taxon>Onygenales</taxon>
        <taxon>Ajellomycetaceae</taxon>
        <taxon>Blastomyces</taxon>
    </lineage>
</organism>
<dbReference type="InterPro" id="IPR052973">
    <property type="entry name" value="Fungal_sec-metab_reg_TF"/>
</dbReference>
<evidence type="ECO:0000313" key="1">
    <source>
        <dbReference type="EMBL" id="OJD26705.1"/>
    </source>
</evidence>
<sequence>MCKVLGSKETEDGQSRCSQCIKFSLPVQICSRERLTRHNPFEKCALLLSVLLYQANNAVGKDITYEILFTSVQWSGSSSRAVQLRQYHGGPTLDVDCCEYLPTHKNQVHVLLQNSNGWHPQVTTAYCLTNPKIDISPYVQKCIPFSLNEVFMRRDPVSLFFRLAALYRKTPIIYQCLEMYTTLCLMRIRWQFAGDESLGMAIIDDRNSAWYGSRPVPRMIQNQLGHLLELNMIELDRKISTGIQNMMELRKRRMWVVLTLAAFLLLHIRELDAGRNIFWSRYIDTLGFWIHPSKPKALIEEAVISCTSLLSHFHCLIGQKPLDLDWDDQKSRDMVDNDEDVVKAMKALRSLVLKLRDKNLIGREACNLYKDGDPNSVSFTISSLLFERMNKGCEIKGFH</sequence>
<evidence type="ECO:0008006" key="3">
    <source>
        <dbReference type="Google" id="ProtNLM"/>
    </source>
</evidence>
<dbReference type="OrthoDB" id="5362630at2759"/>
<dbReference type="EMBL" id="LGTZ01000189">
    <property type="protein sequence ID" value="OJD26705.1"/>
    <property type="molecule type" value="Genomic_DNA"/>
</dbReference>
<reference evidence="1 2" key="1">
    <citation type="submission" date="2015-08" db="EMBL/GenBank/DDBJ databases">
        <title>Emmonsia species relationships and genome sequence.</title>
        <authorList>
            <person name="Cuomo C.A."/>
            <person name="Schwartz I.S."/>
            <person name="Kenyon C."/>
            <person name="De Hoog G.S."/>
            <person name="Govender N.P."/>
            <person name="Botha A."/>
            <person name="Moreno L."/>
            <person name="De Vries M."/>
            <person name="Munoz J.F."/>
            <person name="Stielow J.B."/>
        </authorList>
    </citation>
    <scope>NUCLEOTIDE SEQUENCE [LARGE SCALE GENOMIC DNA]</scope>
    <source>
        <strain evidence="1 2">EI222</strain>
    </source>
</reference>
<keyword evidence="2" id="KW-1185">Reference proteome</keyword>
<dbReference type="PANTHER" id="PTHR35392">
    <property type="entry name" value="ZN(II)2CYS6 TRANSCRIPTION FACTOR (EUROFUNG)-RELATED-RELATED"/>
    <property type="match status" value="1"/>
</dbReference>